<keyword evidence="2" id="KW-1185">Reference proteome</keyword>
<sequence>MAGEPWQGLAYFQGLKKESESQGFKKDERLREGLQEIVESKTFRIRIVTKTTGNKTNEKVIVDGVVYLQVGGILASDPGCRTNPLTMIDRWWYNASDMGTGLVNLL</sequence>
<dbReference type="AlphaFoldDB" id="A0AAV9ZU36"/>
<protein>
    <submittedName>
        <fullName evidence="1">Uncharacterized protein</fullName>
    </submittedName>
</protein>
<proteinExistence type="predicted"/>
<name>A0AAV9ZU36_9AGAR</name>
<accession>A0AAV9ZU36</accession>
<reference evidence="1 2" key="1">
    <citation type="journal article" date="2024" name="J Genomics">
        <title>Draft genome sequencing and assembly of Favolaschia claudopus CIRM-BRFM 2984 isolated from oak limbs.</title>
        <authorList>
            <person name="Navarro D."/>
            <person name="Drula E."/>
            <person name="Chaduli D."/>
            <person name="Cazenave R."/>
            <person name="Ahrendt S."/>
            <person name="Wang J."/>
            <person name="Lipzen A."/>
            <person name="Daum C."/>
            <person name="Barry K."/>
            <person name="Grigoriev I.V."/>
            <person name="Favel A."/>
            <person name="Rosso M.N."/>
            <person name="Martin F."/>
        </authorList>
    </citation>
    <scope>NUCLEOTIDE SEQUENCE [LARGE SCALE GENOMIC DNA]</scope>
    <source>
        <strain evidence="1 2">CIRM-BRFM 2984</strain>
    </source>
</reference>
<organism evidence="1 2">
    <name type="scientific">Favolaschia claudopus</name>
    <dbReference type="NCBI Taxonomy" id="2862362"/>
    <lineage>
        <taxon>Eukaryota</taxon>
        <taxon>Fungi</taxon>
        <taxon>Dikarya</taxon>
        <taxon>Basidiomycota</taxon>
        <taxon>Agaricomycotina</taxon>
        <taxon>Agaricomycetes</taxon>
        <taxon>Agaricomycetidae</taxon>
        <taxon>Agaricales</taxon>
        <taxon>Marasmiineae</taxon>
        <taxon>Mycenaceae</taxon>
        <taxon>Favolaschia</taxon>
    </lineage>
</organism>
<dbReference type="EMBL" id="JAWWNJ010000110">
    <property type="protein sequence ID" value="KAK6992464.1"/>
    <property type="molecule type" value="Genomic_DNA"/>
</dbReference>
<gene>
    <name evidence="1" type="ORF">R3P38DRAFT_3225974</name>
</gene>
<dbReference type="Proteomes" id="UP001362999">
    <property type="component" value="Unassembled WGS sequence"/>
</dbReference>
<evidence type="ECO:0000313" key="2">
    <source>
        <dbReference type="Proteomes" id="UP001362999"/>
    </source>
</evidence>
<comment type="caution">
    <text evidence="1">The sequence shown here is derived from an EMBL/GenBank/DDBJ whole genome shotgun (WGS) entry which is preliminary data.</text>
</comment>
<evidence type="ECO:0000313" key="1">
    <source>
        <dbReference type="EMBL" id="KAK6992464.1"/>
    </source>
</evidence>